<reference evidence="6" key="1">
    <citation type="submission" date="2008-03" db="EMBL/GenBank/DDBJ databases">
        <title>Complete sequence of chromosome of Beijerinckia indica subsp. indica ATCC 9039.</title>
        <authorList>
            <consortium name="US DOE Joint Genome Institute"/>
            <person name="Copeland A."/>
            <person name="Lucas S."/>
            <person name="Lapidus A."/>
            <person name="Glavina del Rio T."/>
            <person name="Dalin E."/>
            <person name="Tice H."/>
            <person name="Bruce D."/>
            <person name="Goodwin L."/>
            <person name="Pitluck S."/>
            <person name="LaButti K."/>
            <person name="Schmutz J."/>
            <person name="Larimer F."/>
            <person name="Land M."/>
            <person name="Hauser L."/>
            <person name="Kyrpides N."/>
            <person name="Mikhailova N."/>
            <person name="Dunfield P.F."/>
            <person name="Dedysh S.N."/>
            <person name="Liesack W."/>
            <person name="Saw J.H."/>
            <person name="Alam M."/>
            <person name="Chen Y."/>
            <person name="Murrell J.C."/>
            <person name="Richardson P."/>
        </authorList>
    </citation>
    <scope>NUCLEOTIDE SEQUENCE [LARGE SCALE GENOMIC DNA]</scope>
    <source>
        <strain evidence="6">ATCC 9039 / DSM 1715 / NCIMB 8712</strain>
    </source>
</reference>
<evidence type="ECO:0000256" key="2">
    <source>
        <dbReference type="ARBA" id="ARBA00022679"/>
    </source>
</evidence>
<evidence type="ECO:0000313" key="6">
    <source>
        <dbReference type="Proteomes" id="UP000001695"/>
    </source>
</evidence>
<dbReference type="SUPFAM" id="SSF55729">
    <property type="entry name" value="Acyl-CoA N-acyltransferases (Nat)"/>
    <property type="match status" value="1"/>
</dbReference>
<dbReference type="HOGENOM" id="CLU_013985_41_2_5"/>
<dbReference type="InterPro" id="IPR051016">
    <property type="entry name" value="Diverse_Substrate_AcTransf"/>
</dbReference>
<gene>
    <name evidence="5" type="ordered locus">Bind_1728</name>
</gene>
<dbReference type="EMBL" id="CP001016">
    <property type="protein sequence ID" value="ACB95358.1"/>
    <property type="molecule type" value="Genomic_DNA"/>
</dbReference>
<keyword evidence="6" id="KW-1185">Reference proteome</keyword>
<keyword evidence="3" id="KW-0012">Acyltransferase</keyword>
<reference evidence="5 6" key="2">
    <citation type="journal article" date="2010" name="J. Bacteriol.">
        <title>Complete genome sequence of Beijerinckia indica subsp. indica.</title>
        <authorList>
            <person name="Tamas I."/>
            <person name="Dedysh S.N."/>
            <person name="Liesack W."/>
            <person name="Stott M.B."/>
            <person name="Alam M."/>
            <person name="Murrell J.C."/>
            <person name="Dunfield P.F."/>
        </authorList>
    </citation>
    <scope>NUCLEOTIDE SEQUENCE [LARGE SCALE GENOMIC DNA]</scope>
    <source>
        <strain evidence="6">ATCC 9039 / DSM 1715 / NCIMB 8712</strain>
    </source>
</reference>
<keyword evidence="2 5" id="KW-0808">Transferase</keyword>
<sequence length="188" mass="21164">MATRINPEDRYEAIRMTADMRRENLSPQAAAMRIRRAEIRDQDTILALVHELALYEKLSGEVEANAESLGQALFCPDPKVFCDLVEEAGEIVGFSVWFYTFSTFKGRHGIWLEDLYIQPAHRGHGLGKALLVGLAQRCAAENLGRLEWSVLDWNTPSIGFYQHIGARLMDQWTNCRLDGAALTQLAAL</sequence>
<dbReference type="STRING" id="395963.Bind_1728"/>
<dbReference type="KEGG" id="bid:Bind_1728"/>
<dbReference type="FunFam" id="3.40.630.30:FF:000064">
    <property type="entry name" value="GNAT family acetyltransferase"/>
    <property type="match status" value="1"/>
</dbReference>
<evidence type="ECO:0000259" key="4">
    <source>
        <dbReference type="PROSITE" id="PS51186"/>
    </source>
</evidence>
<comment type="similarity">
    <text evidence="1">Belongs to the acetyltransferase family.</text>
</comment>
<feature type="domain" description="N-acetyltransferase" evidence="4">
    <location>
        <begin position="32"/>
        <end position="188"/>
    </location>
</feature>
<dbReference type="GO" id="GO:0008080">
    <property type="term" value="F:N-acetyltransferase activity"/>
    <property type="evidence" value="ECO:0007669"/>
    <property type="project" value="TreeGrafter"/>
</dbReference>
<protein>
    <submittedName>
        <fullName evidence="5">GCN5-related N-acetyltransferase</fullName>
    </submittedName>
</protein>
<dbReference type="eggNOG" id="COG0454">
    <property type="taxonomic scope" value="Bacteria"/>
</dbReference>
<accession>B2ICT4</accession>
<name>B2ICT4_BEII9</name>
<dbReference type="PROSITE" id="PS51186">
    <property type="entry name" value="GNAT"/>
    <property type="match status" value="1"/>
</dbReference>
<evidence type="ECO:0000256" key="3">
    <source>
        <dbReference type="ARBA" id="ARBA00023315"/>
    </source>
</evidence>
<dbReference type="Gene3D" id="3.40.630.30">
    <property type="match status" value="1"/>
</dbReference>
<evidence type="ECO:0000313" key="5">
    <source>
        <dbReference type="EMBL" id="ACB95358.1"/>
    </source>
</evidence>
<dbReference type="Pfam" id="PF00583">
    <property type="entry name" value="Acetyltransf_1"/>
    <property type="match status" value="1"/>
</dbReference>
<dbReference type="AlphaFoldDB" id="B2ICT4"/>
<proteinExistence type="inferred from homology"/>
<dbReference type="RefSeq" id="WP_012384715.1">
    <property type="nucleotide sequence ID" value="NC_010581.1"/>
</dbReference>
<dbReference type="PANTHER" id="PTHR10545">
    <property type="entry name" value="DIAMINE N-ACETYLTRANSFERASE"/>
    <property type="match status" value="1"/>
</dbReference>
<evidence type="ECO:0000256" key="1">
    <source>
        <dbReference type="ARBA" id="ARBA00008694"/>
    </source>
</evidence>
<dbReference type="InterPro" id="IPR000182">
    <property type="entry name" value="GNAT_dom"/>
</dbReference>
<dbReference type="Proteomes" id="UP000001695">
    <property type="component" value="Chromosome"/>
</dbReference>
<dbReference type="PANTHER" id="PTHR10545:SF29">
    <property type="entry name" value="GH14572P-RELATED"/>
    <property type="match status" value="1"/>
</dbReference>
<dbReference type="CDD" id="cd04301">
    <property type="entry name" value="NAT_SF"/>
    <property type="match status" value="1"/>
</dbReference>
<dbReference type="InterPro" id="IPR016181">
    <property type="entry name" value="Acyl_CoA_acyltransferase"/>
</dbReference>
<organism evidence="5 6">
    <name type="scientific">Beijerinckia indica subsp. indica (strain ATCC 9039 / DSM 1715 / NCIMB 8712)</name>
    <dbReference type="NCBI Taxonomy" id="395963"/>
    <lineage>
        <taxon>Bacteria</taxon>
        <taxon>Pseudomonadati</taxon>
        <taxon>Pseudomonadota</taxon>
        <taxon>Alphaproteobacteria</taxon>
        <taxon>Hyphomicrobiales</taxon>
        <taxon>Beijerinckiaceae</taxon>
        <taxon>Beijerinckia</taxon>
    </lineage>
</organism>